<organism evidence="14 15">
    <name type="scientific">Cafeteria roenbergensis</name>
    <name type="common">Marine flagellate</name>
    <dbReference type="NCBI Taxonomy" id="33653"/>
    <lineage>
        <taxon>Eukaryota</taxon>
        <taxon>Sar</taxon>
        <taxon>Stramenopiles</taxon>
        <taxon>Bigyra</taxon>
        <taxon>Opalozoa</taxon>
        <taxon>Bicosoecida</taxon>
        <taxon>Cafeteriaceae</taxon>
        <taxon>Cafeteria</taxon>
    </lineage>
</organism>
<evidence type="ECO:0000256" key="2">
    <source>
        <dbReference type="ARBA" id="ARBA00004496"/>
    </source>
</evidence>
<dbReference type="InterPro" id="IPR020189">
    <property type="entry name" value="IF5A_C"/>
</dbReference>
<dbReference type="GO" id="GO:0043022">
    <property type="term" value="F:ribosome binding"/>
    <property type="evidence" value="ECO:0007669"/>
    <property type="project" value="UniProtKB-UniRule"/>
</dbReference>
<dbReference type="InterPro" id="IPR048670">
    <property type="entry name" value="IF5A-like_N"/>
</dbReference>
<sequence length="120" mass="13097">MADSGASTVFPIRAGEVKKGGHVMIKEHPCKVIEVTTSKTGKHGHAKANITGIDIFEGSKHMDISPTSHNMEAPFVTTTNYTIIDVGPEMFATLMDAEGETREDLNLDIEKYEHPEEGAR</sequence>
<evidence type="ECO:0000256" key="7">
    <source>
        <dbReference type="ARBA" id="ARBA00022768"/>
    </source>
</evidence>
<keyword evidence="10 11" id="KW-0385">Hypusine</keyword>
<comment type="similarity">
    <text evidence="3 11">Belongs to the eIF-5A family.</text>
</comment>
<evidence type="ECO:0000259" key="13">
    <source>
        <dbReference type="Pfam" id="PF21485"/>
    </source>
</evidence>
<dbReference type="InterPro" id="IPR008991">
    <property type="entry name" value="Translation_prot_SH3-like_sf"/>
</dbReference>
<dbReference type="Proteomes" id="UP000324907">
    <property type="component" value="Unassembled WGS sequence"/>
</dbReference>
<dbReference type="PANTHER" id="PTHR11673">
    <property type="entry name" value="TRANSLATION INITIATION FACTOR 5A FAMILY MEMBER"/>
    <property type="match status" value="1"/>
</dbReference>
<dbReference type="PROSITE" id="PS00302">
    <property type="entry name" value="IF5A_HYPUSINE"/>
    <property type="match status" value="1"/>
</dbReference>
<comment type="PTM">
    <text evidence="11">eIF-5A seems to be the only eukaryotic protein to have a hypusine residue which is a post-translational modification of a lysine by the addition of a butylamino group.</text>
</comment>
<comment type="function">
    <text evidence="11">Translation factor that promotes translation elongation and termination, particularly upon ribosome stalling at specific amino acid sequence contexts. Binds between the exit (E) and peptidyl (P) site of the ribosome and promotes rescue of stalled ribosome: specifically required for efficient translation of polyproline-containing peptides as well as other motifs that stall the ribosome. Acts as ribosome quality control (RQC) cofactor by joining the RQC complex to facilitate peptidyl transfer during CAT tailing step.</text>
</comment>
<keyword evidence="7" id="KW-0251">Elongation factor</keyword>
<keyword evidence="6" id="KW-0934">Plastid</keyword>
<evidence type="ECO:0000259" key="12">
    <source>
        <dbReference type="Pfam" id="PF01287"/>
    </source>
</evidence>
<comment type="caution">
    <text evidence="14">The sequence shown here is derived from an EMBL/GenBank/DDBJ whole genome shotgun (WGS) entry which is preliminary data.</text>
</comment>
<gene>
    <name evidence="14" type="ORF">FNF28_06524</name>
</gene>
<dbReference type="Pfam" id="PF01287">
    <property type="entry name" value="eIF-5a"/>
    <property type="match status" value="1"/>
</dbReference>
<dbReference type="GO" id="GO:0003746">
    <property type="term" value="F:translation elongation factor activity"/>
    <property type="evidence" value="ECO:0007669"/>
    <property type="project" value="UniProtKB-UniRule"/>
</dbReference>
<evidence type="ECO:0000256" key="5">
    <source>
        <dbReference type="ARBA" id="ARBA00022528"/>
    </source>
</evidence>
<protein>
    <recommendedName>
        <fullName evidence="11">Eukaryotic translation initiation factor 5A</fullName>
        <shortName evidence="11">eIF-5A</shortName>
    </recommendedName>
</protein>
<evidence type="ECO:0000313" key="14">
    <source>
        <dbReference type="EMBL" id="KAA0157370.1"/>
    </source>
</evidence>
<evidence type="ECO:0000256" key="6">
    <source>
        <dbReference type="ARBA" id="ARBA00022640"/>
    </source>
</evidence>
<dbReference type="InterPro" id="IPR001884">
    <property type="entry name" value="IF5A-like"/>
</dbReference>
<evidence type="ECO:0000256" key="3">
    <source>
        <dbReference type="ARBA" id="ARBA00006016"/>
    </source>
</evidence>
<dbReference type="GO" id="GO:0045905">
    <property type="term" value="P:positive regulation of translational termination"/>
    <property type="evidence" value="ECO:0007669"/>
    <property type="project" value="UniProtKB-UniRule"/>
</dbReference>
<feature type="domain" description="Translation initiation factor 5A C-terminal" evidence="12">
    <location>
        <begin position="75"/>
        <end position="110"/>
    </location>
</feature>
<reference evidence="14 15" key="1">
    <citation type="submission" date="2019-07" db="EMBL/GenBank/DDBJ databases">
        <title>Genomes of Cafeteria roenbergensis.</title>
        <authorList>
            <person name="Fischer M.G."/>
            <person name="Hackl T."/>
            <person name="Roman M."/>
        </authorList>
    </citation>
    <scope>NUCLEOTIDE SEQUENCE [LARGE SCALE GENOMIC DNA]</scope>
    <source>
        <strain evidence="14 15">RCC970-E3</strain>
    </source>
</reference>
<evidence type="ECO:0000256" key="10">
    <source>
        <dbReference type="ARBA" id="ARBA00023071"/>
    </source>
</evidence>
<dbReference type="InterPro" id="IPR012340">
    <property type="entry name" value="NA-bd_OB-fold"/>
</dbReference>
<feature type="domain" description="Translation initiation factor 5A-like N-terminal" evidence="13">
    <location>
        <begin position="7"/>
        <end position="69"/>
    </location>
</feature>
<dbReference type="Pfam" id="PF21485">
    <property type="entry name" value="IF5A-like_N"/>
    <property type="match status" value="1"/>
</dbReference>
<dbReference type="SUPFAM" id="SSF50104">
    <property type="entry name" value="Translation proteins SH3-like domain"/>
    <property type="match status" value="1"/>
</dbReference>
<keyword evidence="9 11" id="KW-0648">Protein biosynthesis</keyword>
<dbReference type="EMBL" id="VLTL01000167">
    <property type="protein sequence ID" value="KAA0157370.1"/>
    <property type="molecule type" value="Genomic_DNA"/>
</dbReference>
<dbReference type="InterPro" id="IPR014722">
    <property type="entry name" value="Rib_uL2_dom2"/>
</dbReference>
<dbReference type="Gene3D" id="2.30.30.30">
    <property type="match status" value="1"/>
</dbReference>
<dbReference type="GO" id="GO:0003723">
    <property type="term" value="F:RNA binding"/>
    <property type="evidence" value="ECO:0007669"/>
    <property type="project" value="UniProtKB-KW"/>
</dbReference>
<evidence type="ECO:0000256" key="4">
    <source>
        <dbReference type="ARBA" id="ARBA00022490"/>
    </source>
</evidence>
<dbReference type="FunFam" id="2.30.30.30:FF:000007">
    <property type="entry name" value="Eukaryotic translation initiation factor 5A"/>
    <property type="match status" value="1"/>
</dbReference>
<dbReference type="InterPro" id="IPR019769">
    <property type="entry name" value="Trans_elong_IF5A_hypusine_site"/>
</dbReference>
<keyword evidence="4" id="KW-0963">Cytoplasm</keyword>
<evidence type="ECO:0000256" key="8">
    <source>
        <dbReference type="ARBA" id="ARBA00022884"/>
    </source>
</evidence>
<dbReference type="GO" id="GO:0009507">
    <property type="term" value="C:chloroplast"/>
    <property type="evidence" value="ECO:0007669"/>
    <property type="project" value="UniProtKB-SubCell"/>
</dbReference>
<keyword evidence="5" id="KW-0150">Chloroplast</keyword>
<name>A0A5A8CYX6_CAFRO</name>
<dbReference type="GO" id="GO:0045901">
    <property type="term" value="P:positive regulation of translational elongation"/>
    <property type="evidence" value="ECO:0007669"/>
    <property type="project" value="UniProtKB-UniRule"/>
</dbReference>
<dbReference type="Gene3D" id="2.40.50.140">
    <property type="entry name" value="Nucleic acid-binding proteins"/>
    <property type="match status" value="1"/>
</dbReference>
<keyword evidence="8" id="KW-0694">RNA-binding</keyword>
<evidence type="ECO:0000256" key="9">
    <source>
        <dbReference type="ARBA" id="ARBA00022917"/>
    </source>
</evidence>
<comment type="subcellular location">
    <subcellularLocation>
        <location evidence="2">Cytoplasm</location>
    </subcellularLocation>
    <subcellularLocation>
        <location evidence="1">Plastid</location>
        <location evidence="1">Chloroplast</location>
    </subcellularLocation>
</comment>
<evidence type="ECO:0000256" key="11">
    <source>
        <dbReference type="RuleBase" id="RU362005"/>
    </source>
</evidence>
<evidence type="ECO:0000313" key="15">
    <source>
        <dbReference type="Proteomes" id="UP000324907"/>
    </source>
</evidence>
<dbReference type="AlphaFoldDB" id="A0A5A8CYX6"/>
<dbReference type="PIRSF" id="PIRSF003025">
    <property type="entry name" value="eIF5A"/>
    <property type="match status" value="1"/>
</dbReference>
<proteinExistence type="inferred from homology"/>
<dbReference type="NCBIfam" id="TIGR00037">
    <property type="entry name" value="eIF_5A"/>
    <property type="match status" value="1"/>
</dbReference>
<evidence type="ECO:0000256" key="1">
    <source>
        <dbReference type="ARBA" id="ARBA00004229"/>
    </source>
</evidence>
<accession>A0A5A8CYX6</accession>